<sequence length="175" mass="20051">MMNPKGFCDAVSYNTFIKEFRSICDTRRAFKLRKWGERGLPQMNGPLPDRISCTTIIDHHCKNEKVEMAYSIFYDMIEKGITPDVVSYNAHTNRFCKSSRVAIGEVMHLYKEMLQSGSFPDEVTCKLIIGALIRGKKLSDACRVWDQMLEKGFTLDRAVSETLINTIQSREPSLK</sequence>
<dbReference type="InterPro" id="IPR002885">
    <property type="entry name" value="PPR_rpt"/>
</dbReference>
<evidence type="ECO:0000256" key="3">
    <source>
        <dbReference type="PROSITE-ProRule" id="PRU00708"/>
    </source>
</evidence>
<dbReference type="NCBIfam" id="TIGR00756">
    <property type="entry name" value="PPR"/>
    <property type="match status" value="2"/>
</dbReference>
<dbReference type="Proteomes" id="UP000807159">
    <property type="component" value="Chromosome 10"/>
</dbReference>
<evidence type="ECO:0000256" key="1">
    <source>
        <dbReference type="ARBA" id="ARBA00007626"/>
    </source>
</evidence>
<keyword evidence="2" id="KW-0677">Repeat</keyword>
<feature type="repeat" description="PPR" evidence="3">
    <location>
        <begin position="121"/>
        <end position="155"/>
    </location>
</feature>
<dbReference type="Pfam" id="PF01535">
    <property type="entry name" value="PPR"/>
    <property type="match status" value="1"/>
</dbReference>
<feature type="repeat" description="PPR" evidence="3">
    <location>
        <begin position="84"/>
        <end position="120"/>
    </location>
</feature>
<comment type="caution">
    <text evidence="4">The sequence shown here is derived from an EMBL/GenBank/DDBJ whole genome shotgun (WGS) entry which is preliminary data.</text>
</comment>
<dbReference type="Pfam" id="PF13041">
    <property type="entry name" value="PPR_2"/>
    <property type="match status" value="1"/>
</dbReference>
<proteinExistence type="inferred from homology"/>
<accession>A0A8T2XT26</accession>
<dbReference type="PANTHER" id="PTHR47939:SF2">
    <property type="entry name" value="OS03G0782900 PROTEIN"/>
    <property type="match status" value="1"/>
</dbReference>
<dbReference type="PANTHER" id="PTHR47939">
    <property type="entry name" value="MEMBRANE-ASSOCIATED SALT-INDUCIBLE PROTEIN-LIKE"/>
    <property type="match status" value="1"/>
</dbReference>
<gene>
    <name evidence="4" type="ORF">H0E87_018524</name>
</gene>
<evidence type="ECO:0000313" key="4">
    <source>
        <dbReference type="EMBL" id="KAH8495371.1"/>
    </source>
</evidence>
<dbReference type="PROSITE" id="PS51375">
    <property type="entry name" value="PPR"/>
    <property type="match status" value="3"/>
</dbReference>
<dbReference type="AlphaFoldDB" id="A0A8T2XT26"/>
<feature type="repeat" description="PPR" evidence="3">
    <location>
        <begin position="49"/>
        <end position="83"/>
    </location>
</feature>
<dbReference type="Gene3D" id="1.25.40.10">
    <property type="entry name" value="Tetratricopeptide repeat domain"/>
    <property type="match status" value="1"/>
</dbReference>
<dbReference type="EMBL" id="JACEGQ020000010">
    <property type="protein sequence ID" value="KAH8495371.1"/>
    <property type="molecule type" value="Genomic_DNA"/>
</dbReference>
<evidence type="ECO:0000256" key="2">
    <source>
        <dbReference type="ARBA" id="ARBA00022737"/>
    </source>
</evidence>
<reference evidence="4" key="1">
    <citation type="journal article" date="2021" name="J. Hered.">
        <title>Genome Assembly of Salicaceae Populus deltoides (Eastern Cottonwood) I-69 Based on Nanopore Sequencing and Hi-C Technologies.</title>
        <authorList>
            <person name="Bai S."/>
            <person name="Wu H."/>
            <person name="Zhang J."/>
            <person name="Pan Z."/>
            <person name="Zhao W."/>
            <person name="Li Z."/>
            <person name="Tong C."/>
        </authorList>
    </citation>
    <scope>NUCLEOTIDE SEQUENCE</scope>
    <source>
        <tissue evidence="4">Leaf</tissue>
    </source>
</reference>
<evidence type="ECO:0000313" key="5">
    <source>
        <dbReference type="Proteomes" id="UP000807159"/>
    </source>
</evidence>
<name>A0A8T2XT26_POPDE</name>
<keyword evidence="5" id="KW-1185">Reference proteome</keyword>
<comment type="similarity">
    <text evidence="1">Belongs to the PPR family. P subfamily.</text>
</comment>
<dbReference type="InterPro" id="IPR011990">
    <property type="entry name" value="TPR-like_helical_dom_sf"/>
</dbReference>
<dbReference type="InterPro" id="IPR050667">
    <property type="entry name" value="PPR-containing_protein"/>
</dbReference>
<protein>
    <recommendedName>
        <fullName evidence="6">Pentatricopeptide repeat-containing protein</fullName>
    </recommendedName>
</protein>
<organism evidence="4 5">
    <name type="scientific">Populus deltoides</name>
    <name type="common">Eastern poplar</name>
    <name type="synonym">Eastern cottonwood</name>
    <dbReference type="NCBI Taxonomy" id="3696"/>
    <lineage>
        <taxon>Eukaryota</taxon>
        <taxon>Viridiplantae</taxon>
        <taxon>Streptophyta</taxon>
        <taxon>Embryophyta</taxon>
        <taxon>Tracheophyta</taxon>
        <taxon>Spermatophyta</taxon>
        <taxon>Magnoliopsida</taxon>
        <taxon>eudicotyledons</taxon>
        <taxon>Gunneridae</taxon>
        <taxon>Pentapetalae</taxon>
        <taxon>rosids</taxon>
        <taxon>fabids</taxon>
        <taxon>Malpighiales</taxon>
        <taxon>Salicaceae</taxon>
        <taxon>Saliceae</taxon>
        <taxon>Populus</taxon>
    </lineage>
</organism>
<evidence type="ECO:0008006" key="6">
    <source>
        <dbReference type="Google" id="ProtNLM"/>
    </source>
</evidence>